<dbReference type="KEGG" id="sgm:GCM10017557_48630"/>
<evidence type="ECO:0000259" key="2">
    <source>
        <dbReference type="Pfam" id="PF18029"/>
    </source>
</evidence>
<evidence type="ECO:0000313" key="3">
    <source>
        <dbReference type="EMBL" id="BCL30004.1"/>
    </source>
</evidence>
<dbReference type="AlphaFoldDB" id="A0A7G1P832"/>
<accession>A0A7G1P832</accession>
<protein>
    <recommendedName>
        <fullName evidence="2">Glyoxalase-like domain-containing protein</fullName>
    </recommendedName>
</protein>
<dbReference type="SUPFAM" id="SSF54593">
    <property type="entry name" value="Glyoxalase/Bleomycin resistance protein/Dihydroxybiphenyl dioxygenase"/>
    <property type="match status" value="1"/>
</dbReference>
<evidence type="ECO:0000313" key="4">
    <source>
        <dbReference type="Proteomes" id="UP000516444"/>
    </source>
</evidence>
<dbReference type="PANTHER" id="PTHR35908:SF1">
    <property type="entry name" value="CONSERVED PROTEIN"/>
    <property type="match status" value="1"/>
</dbReference>
<feature type="region of interest" description="Disordered" evidence="1">
    <location>
        <begin position="1"/>
        <end position="23"/>
    </location>
</feature>
<keyword evidence="4" id="KW-1185">Reference proteome</keyword>
<dbReference type="Gene3D" id="3.10.180.10">
    <property type="entry name" value="2,3-Dihydroxybiphenyl 1,2-Dioxygenase, domain 1"/>
    <property type="match status" value="1"/>
</dbReference>
<organism evidence="3 4">
    <name type="scientific">Streptomyces aurantiacus</name>
    <dbReference type="NCBI Taxonomy" id="47760"/>
    <lineage>
        <taxon>Bacteria</taxon>
        <taxon>Bacillati</taxon>
        <taxon>Actinomycetota</taxon>
        <taxon>Actinomycetes</taxon>
        <taxon>Kitasatosporales</taxon>
        <taxon>Streptomycetaceae</taxon>
        <taxon>Streptomyces</taxon>
        <taxon>Streptomyces aurantiacus group</taxon>
    </lineage>
</organism>
<sequence length="173" mass="18611">MTQAHAPQPGPASTTPGPVPAPAPAPLHWKLVVDTADPHAQADFWGAALGYLVEDHSALIERLLSVGAAPAELVVESHGRQAWRDATGVRHPQDPYEKGSGVGLGRRLLFQRVPEPKTVKNRLHIDLHTEGGKREAEVARLTGLGATVVREVKEPSGEWVVMADPEGNEFCLH</sequence>
<feature type="domain" description="Glyoxalase-like" evidence="2">
    <location>
        <begin position="31"/>
        <end position="172"/>
    </location>
</feature>
<reference evidence="3 4" key="1">
    <citation type="journal article" date="2014" name="Int. J. Syst. Evol. Microbiol.">
        <title>Complete genome sequence of Corynebacterium casei LMG S-19264T (=DSM 44701T), isolated from a smear-ripened cheese.</title>
        <authorList>
            <consortium name="US DOE Joint Genome Institute (JGI-PGF)"/>
            <person name="Walter F."/>
            <person name="Albersmeier A."/>
            <person name="Kalinowski J."/>
            <person name="Ruckert C."/>
        </authorList>
    </citation>
    <scope>NUCLEOTIDE SEQUENCE [LARGE SCALE GENOMIC DNA]</scope>
    <source>
        <strain evidence="3 4">JCM 4677</strain>
    </source>
</reference>
<dbReference type="Pfam" id="PF18029">
    <property type="entry name" value="Glyoxalase_6"/>
    <property type="match status" value="1"/>
</dbReference>
<dbReference type="InterPro" id="IPR041581">
    <property type="entry name" value="Glyoxalase_6"/>
</dbReference>
<evidence type="ECO:0000256" key="1">
    <source>
        <dbReference type="SAM" id="MobiDB-lite"/>
    </source>
</evidence>
<proteinExistence type="predicted"/>
<dbReference type="Proteomes" id="UP000516444">
    <property type="component" value="Chromosome"/>
</dbReference>
<dbReference type="PANTHER" id="PTHR35908">
    <property type="entry name" value="HYPOTHETICAL FUSION PROTEIN"/>
    <property type="match status" value="1"/>
</dbReference>
<name>A0A7G1P832_9ACTN</name>
<dbReference type="EMBL" id="AP023440">
    <property type="protein sequence ID" value="BCL30004.1"/>
    <property type="molecule type" value="Genomic_DNA"/>
</dbReference>
<dbReference type="InterPro" id="IPR029068">
    <property type="entry name" value="Glyas_Bleomycin-R_OHBP_Dase"/>
</dbReference>
<gene>
    <name evidence="3" type="ORF">GCM10017557_48630</name>
</gene>